<name>A0A088S505_LEIPA</name>
<dbReference type="KEGG" id="lpan:LPMP_140030"/>
<keyword evidence="4" id="KW-1185">Reference proteome</keyword>
<dbReference type="OrthoDB" id="277699at2759"/>
<keyword evidence="2" id="KW-1133">Transmembrane helix</keyword>
<keyword evidence="2" id="KW-0472">Membrane</keyword>
<dbReference type="EMBL" id="CP009383">
    <property type="protein sequence ID" value="AIN96586.1"/>
    <property type="molecule type" value="Genomic_DNA"/>
</dbReference>
<dbReference type="eggNOG" id="ENOG502SGBJ">
    <property type="taxonomic scope" value="Eukaryota"/>
</dbReference>
<dbReference type="VEuPathDB" id="TriTrypDB:LPMP_140030"/>
<dbReference type="AlphaFoldDB" id="A0A088S505"/>
<feature type="compositionally biased region" description="Basic and acidic residues" evidence="1">
    <location>
        <begin position="123"/>
        <end position="137"/>
    </location>
</feature>
<evidence type="ECO:0000256" key="2">
    <source>
        <dbReference type="SAM" id="Phobius"/>
    </source>
</evidence>
<reference evidence="3 4" key="1">
    <citation type="journal article" date="2015" name="Sci. Rep.">
        <title>The genome of Leishmania panamensis: insights into genomics of the L. (Viannia) subgenus.</title>
        <authorList>
            <person name="Llanes A."/>
            <person name="Restrepo C.M."/>
            <person name="Vecchio G.D."/>
            <person name="Anguizola F.J."/>
            <person name="Lleonart R."/>
        </authorList>
    </citation>
    <scope>NUCLEOTIDE SEQUENCE [LARGE SCALE GENOMIC DNA]</scope>
    <source>
        <strain evidence="3 4">MHOM/PA/94/PSC-1</strain>
    </source>
</reference>
<dbReference type="Proteomes" id="UP000063063">
    <property type="component" value="Chromosome 14"/>
</dbReference>
<evidence type="ECO:0000313" key="3">
    <source>
        <dbReference type="EMBL" id="AIN96586.1"/>
    </source>
</evidence>
<evidence type="ECO:0000256" key="1">
    <source>
        <dbReference type="SAM" id="MobiDB-lite"/>
    </source>
</evidence>
<feature type="transmembrane region" description="Helical" evidence="2">
    <location>
        <begin position="81"/>
        <end position="105"/>
    </location>
</feature>
<proteinExistence type="predicted"/>
<keyword evidence="2" id="KW-0812">Transmembrane</keyword>
<organism evidence="3 4">
    <name type="scientific">Leishmania panamensis</name>
    <dbReference type="NCBI Taxonomy" id="5679"/>
    <lineage>
        <taxon>Eukaryota</taxon>
        <taxon>Discoba</taxon>
        <taxon>Euglenozoa</taxon>
        <taxon>Kinetoplastea</taxon>
        <taxon>Metakinetoplastina</taxon>
        <taxon>Trypanosomatida</taxon>
        <taxon>Trypanosomatidae</taxon>
        <taxon>Leishmaniinae</taxon>
        <taxon>Leishmania</taxon>
        <taxon>Leishmania guyanensis species complex</taxon>
    </lineage>
</organism>
<evidence type="ECO:0000313" key="4">
    <source>
        <dbReference type="Proteomes" id="UP000063063"/>
    </source>
</evidence>
<dbReference type="RefSeq" id="XP_010697239.1">
    <property type="nucleotide sequence ID" value="XM_010698937.1"/>
</dbReference>
<dbReference type="GeneID" id="22573270"/>
<protein>
    <recommendedName>
        <fullName evidence="5">Transmembrane protein</fullName>
    </recommendedName>
</protein>
<evidence type="ECO:0008006" key="5">
    <source>
        <dbReference type="Google" id="ProtNLM"/>
    </source>
</evidence>
<feature type="region of interest" description="Disordered" evidence="1">
    <location>
        <begin position="119"/>
        <end position="138"/>
    </location>
</feature>
<sequence length="258" mass="28914">MVVWGPLQRQLMAYIARHPQFQQAVRNTGQRVVAHPMFQKAKESAYSAFDKVGAKASGSTEESTFNAWRRRINNSWHKRKAGVMSFITANLMAILIFAQVSPMLWHSVRRGIHYLTEETPSAEAERKEKRRKEKEAAVEQSLFNAKAPNDTMRDNIPRSVPPHHAVQGSLTEHGTAASRPAQSWQTSSSLFDDTVSIKQQPDAQQSFNDMHKDVFRTSDGSAQINFETSFLVKMGDETSFTSSLEREALTGSASSCPL</sequence>
<dbReference type="VEuPathDB" id="TriTrypDB:LPAL13_140005100"/>
<accession>A0A088S505</accession>
<gene>
    <name evidence="3" type="ORF">LPMP_140030</name>
</gene>